<evidence type="ECO:0000313" key="2">
    <source>
        <dbReference type="Proteomes" id="UP000772434"/>
    </source>
</evidence>
<dbReference type="EMBL" id="JADNRY010000159">
    <property type="protein sequence ID" value="KAF9062913.1"/>
    <property type="molecule type" value="Genomic_DNA"/>
</dbReference>
<reference evidence="1" key="1">
    <citation type="submission" date="2020-11" db="EMBL/GenBank/DDBJ databases">
        <authorList>
            <consortium name="DOE Joint Genome Institute"/>
            <person name="Ahrendt S."/>
            <person name="Riley R."/>
            <person name="Andreopoulos W."/>
            <person name="Labutti K."/>
            <person name="Pangilinan J."/>
            <person name="Ruiz-Duenas F.J."/>
            <person name="Barrasa J.M."/>
            <person name="Sanchez-Garcia M."/>
            <person name="Camarero S."/>
            <person name="Miyauchi S."/>
            <person name="Serrano A."/>
            <person name="Linde D."/>
            <person name="Babiker R."/>
            <person name="Drula E."/>
            <person name="Ayuso-Fernandez I."/>
            <person name="Pacheco R."/>
            <person name="Padilla G."/>
            <person name="Ferreira P."/>
            <person name="Barriuso J."/>
            <person name="Kellner H."/>
            <person name="Castanera R."/>
            <person name="Alfaro M."/>
            <person name="Ramirez L."/>
            <person name="Pisabarro A.G."/>
            <person name="Kuo A."/>
            <person name="Tritt A."/>
            <person name="Lipzen A."/>
            <person name="He G."/>
            <person name="Yan M."/>
            <person name="Ng V."/>
            <person name="Cullen D."/>
            <person name="Martin F."/>
            <person name="Rosso M.-N."/>
            <person name="Henrissat B."/>
            <person name="Hibbett D."/>
            <person name="Martinez A.T."/>
            <person name="Grigoriev I.V."/>
        </authorList>
    </citation>
    <scope>NUCLEOTIDE SEQUENCE</scope>
    <source>
        <strain evidence="1">AH 40177</strain>
    </source>
</reference>
<accession>A0A9P5U2R4</accession>
<dbReference type="Proteomes" id="UP000772434">
    <property type="component" value="Unassembled WGS sequence"/>
</dbReference>
<protein>
    <submittedName>
        <fullName evidence="1">Uncharacterized protein</fullName>
    </submittedName>
</protein>
<name>A0A9P5U2R4_9AGAR</name>
<dbReference type="OrthoDB" id="2833384at2759"/>
<proteinExistence type="predicted"/>
<sequence length="459" mass="50846">MSDKPIPETDAIFARAYANAIKNYFQIDVGEHYCILTSPITQRGMAAGDLIYPQMTNYLIYKFADALQFSDNPTYTGGSAGSYIDQLQSYIDWVDTPSSPSQDVVDRMNKARDAVTDASVGYQKALKAGQKQFNEDKDLYPDQTFWQWAADNYLPLAAADETRNSAQSELYEAMQLFYGPDAPPWEDTSMALGLRKVPTPIRGLVDDEDLIASATKSANGGVKARAPTITQSTIYVPTYTIESYSSTVQDWISKSAHNAPRDQVITINVDKGTTTAWSDYGFTHVSGGGDSGFWPFFYARVYYDNQWVTRTLETSGRENAVSITLAMIGIQKFDVEAGQWDVANIKALFPNRQTGAPPDVLGPKYAKVVSVIAGYDVQLRVQFSSEIRDEVHKIYQEVLETHGSMCIFGFDVGGSDSTTRVDTSFDNVKWDNESGMMSLTPTKGQVYPTILAAVAQRFD</sequence>
<evidence type="ECO:0000313" key="1">
    <source>
        <dbReference type="EMBL" id="KAF9062913.1"/>
    </source>
</evidence>
<organism evidence="1 2">
    <name type="scientific">Rhodocollybia butyracea</name>
    <dbReference type="NCBI Taxonomy" id="206335"/>
    <lineage>
        <taxon>Eukaryota</taxon>
        <taxon>Fungi</taxon>
        <taxon>Dikarya</taxon>
        <taxon>Basidiomycota</taxon>
        <taxon>Agaricomycotina</taxon>
        <taxon>Agaricomycetes</taxon>
        <taxon>Agaricomycetidae</taxon>
        <taxon>Agaricales</taxon>
        <taxon>Marasmiineae</taxon>
        <taxon>Omphalotaceae</taxon>
        <taxon>Rhodocollybia</taxon>
    </lineage>
</organism>
<dbReference type="AlphaFoldDB" id="A0A9P5U2R4"/>
<keyword evidence="2" id="KW-1185">Reference proteome</keyword>
<gene>
    <name evidence="1" type="ORF">BDP27DRAFT_1427421</name>
</gene>
<comment type="caution">
    <text evidence="1">The sequence shown here is derived from an EMBL/GenBank/DDBJ whole genome shotgun (WGS) entry which is preliminary data.</text>
</comment>